<organism evidence="2 3">
    <name type="scientific">Panicum virgatum</name>
    <name type="common">Blackwell switchgrass</name>
    <dbReference type="NCBI Taxonomy" id="38727"/>
    <lineage>
        <taxon>Eukaryota</taxon>
        <taxon>Viridiplantae</taxon>
        <taxon>Streptophyta</taxon>
        <taxon>Embryophyta</taxon>
        <taxon>Tracheophyta</taxon>
        <taxon>Spermatophyta</taxon>
        <taxon>Magnoliopsida</taxon>
        <taxon>Liliopsida</taxon>
        <taxon>Poales</taxon>
        <taxon>Poaceae</taxon>
        <taxon>PACMAD clade</taxon>
        <taxon>Panicoideae</taxon>
        <taxon>Panicodae</taxon>
        <taxon>Paniceae</taxon>
        <taxon>Panicinae</taxon>
        <taxon>Panicum</taxon>
        <taxon>Panicum sect. Hiantes</taxon>
    </lineage>
</organism>
<dbReference type="EMBL" id="CM029053">
    <property type="protein sequence ID" value="KAG2544836.1"/>
    <property type="molecule type" value="Genomic_DNA"/>
</dbReference>
<comment type="caution">
    <text evidence="2">The sequence shown here is derived from an EMBL/GenBank/DDBJ whole genome shotgun (WGS) entry which is preliminary data.</text>
</comment>
<gene>
    <name evidence="2" type="ORF">PVAP13_9KG385006</name>
</gene>
<proteinExistence type="predicted"/>
<evidence type="ECO:0000256" key="1">
    <source>
        <dbReference type="SAM" id="SignalP"/>
    </source>
</evidence>
<dbReference type="AlphaFoldDB" id="A0A8T0NCU3"/>
<protein>
    <submittedName>
        <fullName evidence="2">Uncharacterized protein</fullName>
    </submittedName>
</protein>
<keyword evidence="3" id="KW-1185">Reference proteome</keyword>
<reference evidence="2" key="1">
    <citation type="submission" date="2020-05" db="EMBL/GenBank/DDBJ databases">
        <title>WGS assembly of Panicum virgatum.</title>
        <authorList>
            <person name="Lovell J.T."/>
            <person name="Jenkins J."/>
            <person name="Shu S."/>
            <person name="Juenger T.E."/>
            <person name="Schmutz J."/>
        </authorList>
    </citation>
    <scope>NUCLEOTIDE SEQUENCE</scope>
    <source>
        <strain evidence="2">AP13</strain>
    </source>
</reference>
<evidence type="ECO:0000313" key="3">
    <source>
        <dbReference type="Proteomes" id="UP000823388"/>
    </source>
</evidence>
<feature type="chain" id="PRO_5035834482" evidence="1">
    <location>
        <begin position="26"/>
        <end position="67"/>
    </location>
</feature>
<evidence type="ECO:0000313" key="2">
    <source>
        <dbReference type="EMBL" id="KAG2544836.1"/>
    </source>
</evidence>
<name>A0A8T0NCU3_PANVG</name>
<sequence length="67" mass="7757">MRWSGFHCPSHFCFMSFLIVMSIWFSDTPDAEQSLAWLQMHQWEVATAIHVASTIYTETCPAYALKV</sequence>
<feature type="signal peptide" evidence="1">
    <location>
        <begin position="1"/>
        <end position="25"/>
    </location>
</feature>
<accession>A0A8T0NCU3</accession>
<keyword evidence="1" id="KW-0732">Signal</keyword>
<dbReference type="Proteomes" id="UP000823388">
    <property type="component" value="Chromosome 9K"/>
</dbReference>